<dbReference type="Proteomes" id="UP000243686">
    <property type="component" value="Unassembled WGS sequence"/>
</dbReference>
<dbReference type="Gene3D" id="2.40.50.140">
    <property type="entry name" value="Nucleic acid-binding proteins"/>
    <property type="match status" value="1"/>
</dbReference>
<dbReference type="InterPro" id="IPR011129">
    <property type="entry name" value="CSD"/>
</dbReference>
<evidence type="ECO:0000259" key="2">
    <source>
        <dbReference type="PROSITE" id="PS51857"/>
    </source>
</evidence>
<gene>
    <name evidence="3" type="ORF">X801_06153</name>
</gene>
<dbReference type="PROSITE" id="PS51857">
    <property type="entry name" value="CSD_2"/>
    <property type="match status" value="1"/>
</dbReference>
<sequence>MVETASPESDKAHGKASPRKLVEQRVRGEVKWFNVKSGYGFIHRQDTNTDIFVHQSAIARKNPDQLQRSLKEGEEVEFYVVEGEKGDEAYEVTGPDGAPVQGSVYAAPRGRGRVYEFRGRGRGMGPGGFTNSNDYGFQYGGGRGRGGQEMYGTYDYMDRGGRGRPFRGRGRPRGRGFRGGYGYDGRGAPRGSYRGRRSDEHGHENGEAVLSNLNVGLFSSKSAANTNSLGNNLVAPGLCNVIDVSATWLMLAGSGGVSQSGEGLIYVLTDYCNTNDHVNVRPTRREEGNGRSSRAFVYPIGPFWSLMRPFFCCIHGELNPVLSPTPLGS</sequence>
<dbReference type="InterPro" id="IPR012340">
    <property type="entry name" value="NA-bd_OB-fold"/>
</dbReference>
<dbReference type="SMART" id="SM00357">
    <property type="entry name" value="CSP"/>
    <property type="match status" value="1"/>
</dbReference>
<name>A0A1S8WU85_OPIVI</name>
<protein>
    <submittedName>
        <fullName evidence="3">Cold-shock DNA-binding domain protein</fullName>
    </submittedName>
</protein>
<proteinExistence type="predicted"/>
<dbReference type="EMBL" id="KV894631">
    <property type="protein sequence ID" value="OON18000.1"/>
    <property type="molecule type" value="Genomic_DNA"/>
</dbReference>
<dbReference type="PANTHER" id="PTHR11544">
    <property type="entry name" value="COLD SHOCK DOMAIN CONTAINING PROTEINS"/>
    <property type="match status" value="1"/>
</dbReference>
<keyword evidence="3" id="KW-0238">DNA-binding</keyword>
<dbReference type="CDD" id="cd04458">
    <property type="entry name" value="CSP_CDS"/>
    <property type="match status" value="1"/>
</dbReference>
<organism evidence="3 4">
    <name type="scientific">Opisthorchis viverrini</name>
    <name type="common">Southeast Asian liver fluke</name>
    <dbReference type="NCBI Taxonomy" id="6198"/>
    <lineage>
        <taxon>Eukaryota</taxon>
        <taxon>Metazoa</taxon>
        <taxon>Spiralia</taxon>
        <taxon>Lophotrochozoa</taxon>
        <taxon>Platyhelminthes</taxon>
        <taxon>Trematoda</taxon>
        <taxon>Digenea</taxon>
        <taxon>Opisthorchiida</taxon>
        <taxon>Opisthorchiata</taxon>
        <taxon>Opisthorchiidae</taxon>
        <taxon>Opisthorchis</taxon>
    </lineage>
</organism>
<dbReference type="InterPro" id="IPR002059">
    <property type="entry name" value="CSP_DNA-bd"/>
</dbReference>
<dbReference type="SUPFAM" id="SSF50249">
    <property type="entry name" value="Nucleic acid-binding proteins"/>
    <property type="match status" value="1"/>
</dbReference>
<evidence type="ECO:0000313" key="4">
    <source>
        <dbReference type="Proteomes" id="UP000243686"/>
    </source>
</evidence>
<evidence type="ECO:0000256" key="1">
    <source>
        <dbReference type="SAM" id="MobiDB-lite"/>
    </source>
</evidence>
<reference evidence="3 4" key="1">
    <citation type="submission" date="2015-03" db="EMBL/GenBank/DDBJ databases">
        <title>Draft genome of the nematode, Opisthorchis viverrini.</title>
        <authorList>
            <person name="Mitreva M."/>
        </authorList>
    </citation>
    <scope>NUCLEOTIDE SEQUENCE [LARGE SCALE GENOMIC DNA]</scope>
    <source>
        <strain evidence="3">Khon Kaen</strain>
    </source>
</reference>
<keyword evidence="4" id="KW-1185">Reference proteome</keyword>
<feature type="domain" description="CSD" evidence="2">
    <location>
        <begin position="25"/>
        <end position="94"/>
    </location>
</feature>
<dbReference type="GO" id="GO:0003677">
    <property type="term" value="F:DNA binding"/>
    <property type="evidence" value="ECO:0007669"/>
    <property type="project" value="UniProtKB-KW"/>
</dbReference>
<accession>A0A1S8WU85</accession>
<dbReference type="InterPro" id="IPR019844">
    <property type="entry name" value="CSD_CS"/>
</dbReference>
<dbReference type="AlphaFoldDB" id="A0A1S8WU85"/>
<feature type="compositionally biased region" description="Basic residues" evidence="1">
    <location>
        <begin position="162"/>
        <end position="176"/>
    </location>
</feature>
<feature type="region of interest" description="Disordered" evidence="1">
    <location>
        <begin position="1"/>
        <end position="21"/>
    </location>
</feature>
<dbReference type="PRINTS" id="PR00050">
    <property type="entry name" value="COLDSHOCK"/>
</dbReference>
<dbReference type="PROSITE" id="PS00352">
    <property type="entry name" value="CSD_1"/>
    <property type="match status" value="1"/>
</dbReference>
<feature type="region of interest" description="Disordered" evidence="1">
    <location>
        <begin position="155"/>
        <end position="204"/>
    </location>
</feature>
<dbReference type="InterPro" id="IPR050181">
    <property type="entry name" value="Cold_shock_domain"/>
</dbReference>
<dbReference type="Pfam" id="PF00313">
    <property type="entry name" value="CSD"/>
    <property type="match status" value="1"/>
</dbReference>
<evidence type="ECO:0000313" key="3">
    <source>
        <dbReference type="EMBL" id="OON18000.1"/>
    </source>
</evidence>